<proteinExistence type="predicted"/>
<protein>
    <submittedName>
        <fullName evidence="3">Uncharacterized protein</fullName>
    </submittedName>
</protein>
<dbReference type="AlphaFoldDB" id="A0A5S6R553"/>
<reference evidence="3" key="1">
    <citation type="submission" date="2019-12" db="UniProtKB">
        <authorList>
            <consortium name="WormBaseParasite"/>
        </authorList>
    </citation>
    <scope>IDENTIFICATION</scope>
</reference>
<keyword evidence="2" id="KW-1185">Reference proteome</keyword>
<accession>A0A5S6R553</accession>
<dbReference type="WBParaSite" id="TMUE_3000014645.1">
    <property type="protein sequence ID" value="TMUE_3000014645.1"/>
    <property type="gene ID" value="WBGene00302283"/>
</dbReference>
<sequence>MPTRSTSRRESRPMTRWPTGEISLTKINGARRARKRGLNPKDERPLGAPQPTDGDATLGKQKRKGRCANEGGQLNMSANLRIKTVNRIRRNDQEAGVSGGGGAFVLAEVDVDSSMVQVGQTRLLVLRDGAVEWDLNHEAPAATAAGQLITCRCLLRIICLRHHVLRPDTSGSID</sequence>
<dbReference type="Proteomes" id="UP000046395">
    <property type="component" value="Unassembled WGS sequence"/>
</dbReference>
<feature type="region of interest" description="Disordered" evidence="1">
    <location>
        <begin position="1"/>
        <end position="71"/>
    </location>
</feature>
<evidence type="ECO:0000256" key="1">
    <source>
        <dbReference type="SAM" id="MobiDB-lite"/>
    </source>
</evidence>
<feature type="compositionally biased region" description="Basic residues" evidence="1">
    <location>
        <begin position="29"/>
        <end position="38"/>
    </location>
</feature>
<organism evidence="2 3">
    <name type="scientific">Trichuris muris</name>
    <name type="common">Mouse whipworm</name>
    <dbReference type="NCBI Taxonomy" id="70415"/>
    <lineage>
        <taxon>Eukaryota</taxon>
        <taxon>Metazoa</taxon>
        <taxon>Ecdysozoa</taxon>
        <taxon>Nematoda</taxon>
        <taxon>Enoplea</taxon>
        <taxon>Dorylaimia</taxon>
        <taxon>Trichinellida</taxon>
        <taxon>Trichuridae</taxon>
        <taxon>Trichuris</taxon>
    </lineage>
</organism>
<evidence type="ECO:0000313" key="2">
    <source>
        <dbReference type="Proteomes" id="UP000046395"/>
    </source>
</evidence>
<name>A0A5S6R553_TRIMR</name>
<evidence type="ECO:0000313" key="3">
    <source>
        <dbReference type="WBParaSite" id="TMUE_3000014645.1"/>
    </source>
</evidence>